<keyword evidence="1" id="KW-0521">NADP</keyword>
<evidence type="ECO:0000313" key="4">
    <source>
        <dbReference type="Proteomes" id="UP000053235"/>
    </source>
</evidence>
<dbReference type="PANTHER" id="PTHR44154">
    <property type="entry name" value="QUINONE OXIDOREDUCTASE"/>
    <property type="match status" value="1"/>
</dbReference>
<dbReference type="InterPro" id="IPR020843">
    <property type="entry name" value="ER"/>
</dbReference>
<name>A0A0M7AKK9_9HYPH</name>
<keyword evidence="4" id="KW-1185">Reference proteome</keyword>
<dbReference type="SUPFAM" id="SSF50129">
    <property type="entry name" value="GroES-like"/>
    <property type="match status" value="1"/>
</dbReference>
<proteinExistence type="predicted"/>
<dbReference type="Gene3D" id="3.40.50.720">
    <property type="entry name" value="NAD(P)-binding Rossmann-like Domain"/>
    <property type="match status" value="1"/>
</dbReference>
<evidence type="ECO:0000313" key="3">
    <source>
        <dbReference type="EMBL" id="CTQ75658.1"/>
    </source>
</evidence>
<dbReference type="Gene3D" id="3.90.180.10">
    <property type="entry name" value="Medium-chain alcohol dehydrogenases, catalytic domain"/>
    <property type="match status" value="1"/>
</dbReference>
<dbReference type="InterPro" id="IPR013154">
    <property type="entry name" value="ADH-like_N"/>
</dbReference>
<protein>
    <submittedName>
        <fullName evidence="3">Zinc-type alcohol dehydrogenase-like protein</fullName>
    </submittedName>
</protein>
<organism evidence="3 4">
    <name type="scientific">Roseibium alexandrii</name>
    <dbReference type="NCBI Taxonomy" id="388408"/>
    <lineage>
        <taxon>Bacteria</taxon>
        <taxon>Pseudomonadati</taxon>
        <taxon>Pseudomonadota</taxon>
        <taxon>Alphaproteobacteria</taxon>
        <taxon>Hyphomicrobiales</taxon>
        <taxon>Stappiaceae</taxon>
        <taxon>Roseibium</taxon>
    </lineage>
</organism>
<dbReference type="Pfam" id="PF08240">
    <property type="entry name" value="ADH_N"/>
    <property type="match status" value="1"/>
</dbReference>
<feature type="domain" description="Enoyl reductase (ER)" evidence="2">
    <location>
        <begin position="63"/>
        <end position="368"/>
    </location>
</feature>
<dbReference type="GO" id="GO:0016491">
    <property type="term" value="F:oxidoreductase activity"/>
    <property type="evidence" value="ECO:0007669"/>
    <property type="project" value="InterPro"/>
</dbReference>
<dbReference type="Pfam" id="PF00107">
    <property type="entry name" value="ADH_zinc_N"/>
    <property type="match status" value="1"/>
</dbReference>
<sequence>MGAAMRQYAGETNLFSGSVLFAHHINAQRPTNRPPAETKSRNKDMKAAYYEKNGPASEVIIVGDLDDPKPAAGEVLVQVATSAPNPSDVKSRAGARGPMAFERIIPHSDGAGRIVAVGEGVNEERIGERVWLWNAAWKRPHGSNATMVALHEEQAVYLPTEASFEAGACLGIPAMTAHRCLFADGPIDGQDILVTGGAGTVGSYAIQMAKLRGARVFTTVSSEEKAEHARKMGADVVLNYRTDDVAAAILDATDGKGVDRIVEVEFGGNLSVTQKVLAQNGTVAAYGSMADPEPKLPFYPIMFAGQTLRMVLVYVLPEAARTAAVVDITGWLTNNELQHPVARTFSLDQTAEAHAFVEAGTKIGTTVIKVADL</sequence>
<dbReference type="InterPro" id="IPR011032">
    <property type="entry name" value="GroES-like_sf"/>
</dbReference>
<reference evidence="4" key="1">
    <citation type="submission" date="2015-07" db="EMBL/GenBank/DDBJ databases">
        <authorList>
            <person name="Rodrigo-Torres Lidia"/>
            <person name="Arahal R.David."/>
        </authorList>
    </citation>
    <scope>NUCLEOTIDE SEQUENCE [LARGE SCALE GENOMIC DNA]</scope>
    <source>
        <strain evidence="4">CECT 5112</strain>
    </source>
</reference>
<dbReference type="Proteomes" id="UP000053235">
    <property type="component" value="Unassembled WGS sequence"/>
</dbReference>
<gene>
    <name evidence="3" type="ORF">LAX5112_04318</name>
</gene>
<evidence type="ECO:0000259" key="2">
    <source>
        <dbReference type="SMART" id="SM00829"/>
    </source>
</evidence>
<dbReference type="EMBL" id="CXWD01000022">
    <property type="protein sequence ID" value="CTQ75658.1"/>
    <property type="molecule type" value="Genomic_DNA"/>
</dbReference>
<dbReference type="CDD" id="cd08253">
    <property type="entry name" value="zeta_crystallin"/>
    <property type="match status" value="1"/>
</dbReference>
<dbReference type="STRING" id="388408.LAX5112_04318"/>
<dbReference type="InterPro" id="IPR013149">
    <property type="entry name" value="ADH-like_C"/>
</dbReference>
<dbReference type="SMART" id="SM00829">
    <property type="entry name" value="PKS_ER"/>
    <property type="match status" value="1"/>
</dbReference>
<accession>A0A0M7AKK9</accession>
<dbReference type="PANTHER" id="PTHR44154:SF1">
    <property type="entry name" value="QUINONE OXIDOREDUCTASE"/>
    <property type="match status" value="1"/>
</dbReference>
<dbReference type="SUPFAM" id="SSF51735">
    <property type="entry name" value="NAD(P)-binding Rossmann-fold domains"/>
    <property type="match status" value="1"/>
</dbReference>
<dbReference type="AlphaFoldDB" id="A0A0M7AKK9"/>
<dbReference type="InterPro" id="IPR051603">
    <property type="entry name" value="Zinc-ADH_QOR/CCCR"/>
</dbReference>
<dbReference type="InterPro" id="IPR036291">
    <property type="entry name" value="NAD(P)-bd_dom_sf"/>
</dbReference>
<evidence type="ECO:0000256" key="1">
    <source>
        <dbReference type="ARBA" id="ARBA00022857"/>
    </source>
</evidence>